<reference evidence="1 2" key="1">
    <citation type="submission" date="2016-03" db="EMBL/GenBank/DDBJ databases">
        <title>Whole genome sequencing of Grifola frondosa 9006-11.</title>
        <authorList>
            <person name="Min B."/>
            <person name="Park H."/>
            <person name="Kim J.-G."/>
            <person name="Cho H."/>
            <person name="Oh Y.-L."/>
            <person name="Kong W.-S."/>
            <person name="Choi I.-G."/>
        </authorList>
    </citation>
    <scope>NUCLEOTIDE SEQUENCE [LARGE SCALE GENOMIC DNA]</scope>
    <source>
        <strain evidence="1 2">9006-11</strain>
    </source>
</reference>
<dbReference type="OrthoDB" id="2670545at2759"/>
<comment type="caution">
    <text evidence="1">The sequence shown here is derived from an EMBL/GenBank/DDBJ whole genome shotgun (WGS) entry which is preliminary data.</text>
</comment>
<dbReference type="InterPro" id="IPR016024">
    <property type="entry name" value="ARM-type_fold"/>
</dbReference>
<gene>
    <name evidence="1" type="ORF">A0H81_10341</name>
</gene>
<keyword evidence="2" id="KW-1185">Reference proteome</keyword>
<dbReference type="EMBL" id="LUGG01000015">
    <property type="protein sequence ID" value="OBZ69812.1"/>
    <property type="molecule type" value="Genomic_DNA"/>
</dbReference>
<dbReference type="InterPro" id="IPR011989">
    <property type="entry name" value="ARM-like"/>
</dbReference>
<organism evidence="1 2">
    <name type="scientific">Grifola frondosa</name>
    <name type="common">Maitake</name>
    <name type="synonym">Polyporus frondosus</name>
    <dbReference type="NCBI Taxonomy" id="5627"/>
    <lineage>
        <taxon>Eukaryota</taxon>
        <taxon>Fungi</taxon>
        <taxon>Dikarya</taxon>
        <taxon>Basidiomycota</taxon>
        <taxon>Agaricomycotina</taxon>
        <taxon>Agaricomycetes</taxon>
        <taxon>Polyporales</taxon>
        <taxon>Grifolaceae</taxon>
        <taxon>Grifola</taxon>
    </lineage>
</organism>
<sequence>MSPPRPHLGKGRTIRPGQKIHASVAFCPKRYTPKARLPRKIKDNWHDLVGMGDRFDMDWTRKWNGLLELDIFDTESAVSLVNHFKGLSTHGEDIAMWIHRLNMMTHTHEGRRTLGGVPGAAKSLLLSIKNEWRSAMKVAVIDAVQSFVYYPIPCMKDNPPDPGLSLVLVSLLDHGPTYYNSIAKFLEKFLAERWLILGSNEEKAWCMDALSIFCAEFNDEAFDQLWKQVLSSTPGLRDAILTECMSESSKLAHIGLSLIKHLARHEQYHEIPDATLAITLLKHEREDVRMECLQTIAFLVRDKHVRCNMAKAWVTGLGDVLQDTSWRVRVASLDVIRVLIQSSSVDEGVHNQIMDSTIWTSLPAVLNHDHEDVREAGLRLIEGSLAHDLFRRAMVNEQTGDTPLRRFNLHKLLNDDCVRVRWQCRRTLAKSAKYDDTQHELQK</sequence>
<evidence type="ECO:0000313" key="1">
    <source>
        <dbReference type="EMBL" id="OBZ69812.1"/>
    </source>
</evidence>
<protein>
    <submittedName>
        <fullName evidence="1">Uncharacterized protein</fullName>
    </submittedName>
</protein>
<name>A0A1C7LYS5_GRIFR</name>
<evidence type="ECO:0000313" key="2">
    <source>
        <dbReference type="Proteomes" id="UP000092993"/>
    </source>
</evidence>
<proteinExistence type="predicted"/>
<dbReference type="AlphaFoldDB" id="A0A1C7LYS5"/>
<dbReference type="SUPFAM" id="SSF48371">
    <property type="entry name" value="ARM repeat"/>
    <property type="match status" value="1"/>
</dbReference>
<dbReference type="Proteomes" id="UP000092993">
    <property type="component" value="Unassembled WGS sequence"/>
</dbReference>
<accession>A0A1C7LYS5</accession>
<dbReference type="Gene3D" id="1.25.10.10">
    <property type="entry name" value="Leucine-rich Repeat Variant"/>
    <property type="match status" value="1"/>
</dbReference>
<dbReference type="STRING" id="5627.A0A1C7LYS5"/>